<evidence type="ECO:0000313" key="4">
    <source>
        <dbReference type="Proteomes" id="UP000280307"/>
    </source>
</evidence>
<evidence type="ECO:0000259" key="2">
    <source>
        <dbReference type="PROSITE" id="PS50943"/>
    </source>
</evidence>
<dbReference type="CDD" id="cd02209">
    <property type="entry name" value="cupin_XRE_C"/>
    <property type="match status" value="1"/>
</dbReference>
<dbReference type="InterPro" id="IPR011051">
    <property type="entry name" value="RmlC_Cupin_sf"/>
</dbReference>
<dbReference type="Proteomes" id="UP000280307">
    <property type="component" value="Unassembled WGS sequence"/>
</dbReference>
<dbReference type="SMART" id="SM00530">
    <property type="entry name" value="HTH_XRE"/>
    <property type="match status" value="1"/>
</dbReference>
<dbReference type="SUPFAM" id="SSF51182">
    <property type="entry name" value="RmlC-like cupins"/>
    <property type="match status" value="1"/>
</dbReference>
<accession>A0A426TVQ9</accession>
<dbReference type="GO" id="GO:0003677">
    <property type="term" value="F:DNA binding"/>
    <property type="evidence" value="ECO:0007669"/>
    <property type="project" value="UniProtKB-KW"/>
</dbReference>
<evidence type="ECO:0000256" key="1">
    <source>
        <dbReference type="ARBA" id="ARBA00023125"/>
    </source>
</evidence>
<comment type="caution">
    <text evidence="3">The sequence shown here is derived from an EMBL/GenBank/DDBJ whole genome shotgun (WGS) entry which is preliminary data.</text>
</comment>
<keyword evidence="1" id="KW-0238">DNA-binding</keyword>
<dbReference type="InterPro" id="IPR014710">
    <property type="entry name" value="RmlC-like_jellyroll"/>
</dbReference>
<evidence type="ECO:0000313" key="3">
    <source>
        <dbReference type="EMBL" id="RRR69581.1"/>
    </source>
</evidence>
<dbReference type="InterPro" id="IPR001387">
    <property type="entry name" value="Cro/C1-type_HTH"/>
</dbReference>
<dbReference type="PROSITE" id="PS50943">
    <property type="entry name" value="HTH_CROC1"/>
    <property type="match status" value="1"/>
</dbReference>
<name>A0A426TVQ9_9CHLR</name>
<dbReference type="InterPro" id="IPR013096">
    <property type="entry name" value="Cupin_2"/>
</dbReference>
<sequence>MNRSSTTLLSAADLHVLAVTGETSSDSLDVGRRLRTLREARRLTMRALAEASGLAVNTLSLIEHGKTSPSVSTLQQLAIALQVPISTFFEPELPRSRIVFRKADQHRSVPFSHGSLADLGAGMAQRSLDPILLTLEPGASSGEHPIVHPGQEFVFGLLGEITYTVVDQVYSIQPGDSLLFAAALPHQWKNASTQLARALLVLCPYELAGGALAYHGQTL</sequence>
<proteinExistence type="predicted"/>
<dbReference type="GO" id="GO:0003700">
    <property type="term" value="F:DNA-binding transcription factor activity"/>
    <property type="evidence" value="ECO:0007669"/>
    <property type="project" value="TreeGrafter"/>
</dbReference>
<dbReference type="AlphaFoldDB" id="A0A426TVQ9"/>
<protein>
    <submittedName>
        <fullName evidence="3">Cupin domain-containing protein</fullName>
    </submittedName>
</protein>
<dbReference type="InterPro" id="IPR010982">
    <property type="entry name" value="Lambda_DNA-bd_dom_sf"/>
</dbReference>
<dbReference type="EMBL" id="RSAS01000614">
    <property type="protein sequence ID" value="RRR69581.1"/>
    <property type="molecule type" value="Genomic_DNA"/>
</dbReference>
<dbReference type="PANTHER" id="PTHR46797">
    <property type="entry name" value="HTH-TYPE TRANSCRIPTIONAL REGULATOR"/>
    <property type="match status" value="1"/>
</dbReference>
<dbReference type="Gene3D" id="2.60.120.10">
    <property type="entry name" value="Jelly Rolls"/>
    <property type="match status" value="1"/>
</dbReference>
<organism evidence="3 4">
    <name type="scientific">Candidatus Viridilinea halotolerans</name>
    <dbReference type="NCBI Taxonomy" id="2491704"/>
    <lineage>
        <taxon>Bacteria</taxon>
        <taxon>Bacillati</taxon>
        <taxon>Chloroflexota</taxon>
        <taxon>Chloroflexia</taxon>
        <taxon>Chloroflexales</taxon>
        <taxon>Chloroflexineae</taxon>
        <taxon>Oscillochloridaceae</taxon>
        <taxon>Candidatus Viridilinea</taxon>
    </lineage>
</organism>
<dbReference type="SUPFAM" id="SSF47413">
    <property type="entry name" value="lambda repressor-like DNA-binding domains"/>
    <property type="match status" value="1"/>
</dbReference>
<dbReference type="GO" id="GO:0005829">
    <property type="term" value="C:cytosol"/>
    <property type="evidence" value="ECO:0007669"/>
    <property type="project" value="TreeGrafter"/>
</dbReference>
<dbReference type="Gene3D" id="1.10.260.40">
    <property type="entry name" value="lambda repressor-like DNA-binding domains"/>
    <property type="match status" value="1"/>
</dbReference>
<dbReference type="InterPro" id="IPR050807">
    <property type="entry name" value="TransReg_Diox_bact_type"/>
</dbReference>
<dbReference type="Pfam" id="PF07883">
    <property type="entry name" value="Cupin_2"/>
    <property type="match status" value="1"/>
</dbReference>
<gene>
    <name evidence="3" type="ORF">EI684_15285</name>
</gene>
<dbReference type="CDD" id="cd00093">
    <property type="entry name" value="HTH_XRE"/>
    <property type="match status" value="1"/>
</dbReference>
<dbReference type="PANTHER" id="PTHR46797:SF2">
    <property type="entry name" value="TRANSCRIPTIONAL REGULATOR"/>
    <property type="match status" value="1"/>
</dbReference>
<feature type="domain" description="HTH cro/C1-type" evidence="2">
    <location>
        <begin position="34"/>
        <end position="88"/>
    </location>
</feature>
<reference evidence="3 4" key="1">
    <citation type="submission" date="2018-12" db="EMBL/GenBank/DDBJ databases">
        <title>Genome Sequence of Candidatus Viridilinea halotolerans isolated from saline sulfide-rich spring.</title>
        <authorList>
            <person name="Grouzdev D.S."/>
            <person name="Burganskaya E.I."/>
            <person name="Krutkina M.S."/>
            <person name="Sukhacheva M.V."/>
            <person name="Gorlenko V.M."/>
        </authorList>
    </citation>
    <scope>NUCLEOTIDE SEQUENCE [LARGE SCALE GENOMIC DNA]</scope>
    <source>
        <strain evidence="3">Chok-6</strain>
    </source>
</reference>
<dbReference type="Pfam" id="PF01381">
    <property type="entry name" value="HTH_3"/>
    <property type="match status" value="1"/>
</dbReference>